<comment type="caution">
    <text evidence="2">The sequence shown here is derived from an EMBL/GenBank/DDBJ whole genome shotgun (WGS) entry which is preliminary data.</text>
</comment>
<gene>
    <name evidence="2" type="ORF">FNA46_03295</name>
</gene>
<name>A0A549TGK3_9HYPH</name>
<feature type="transmembrane region" description="Helical" evidence="1">
    <location>
        <begin position="42"/>
        <end position="61"/>
    </location>
</feature>
<sequence>MVKKFLIDVAWTVAKPVGSRLGTAFAAYLIAKGVPQDAADQLLTALGVLAGLTLDAALAYVSNRKRV</sequence>
<evidence type="ECO:0000256" key="1">
    <source>
        <dbReference type="SAM" id="Phobius"/>
    </source>
</evidence>
<dbReference type="Proteomes" id="UP000316801">
    <property type="component" value="Unassembled WGS sequence"/>
</dbReference>
<dbReference type="EMBL" id="VJMG01000008">
    <property type="protein sequence ID" value="TRL41906.1"/>
    <property type="molecule type" value="Genomic_DNA"/>
</dbReference>
<keyword evidence="1" id="KW-1133">Transmembrane helix</keyword>
<protein>
    <submittedName>
        <fullName evidence="2">Uncharacterized protein</fullName>
    </submittedName>
</protein>
<keyword evidence="1" id="KW-0472">Membrane</keyword>
<organism evidence="2 3">
    <name type="scientific">Rhizobium straminoryzae</name>
    <dbReference type="NCBI Taxonomy" id="1387186"/>
    <lineage>
        <taxon>Bacteria</taxon>
        <taxon>Pseudomonadati</taxon>
        <taxon>Pseudomonadota</taxon>
        <taxon>Alphaproteobacteria</taxon>
        <taxon>Hyphomicrobiales</taxon>
        <taxon>Rhizobiaceae</taxon>
        <taxon>Rhizobium/Agrobacterium group</taxon>
        <taxon>Rhizobium</taxon>
    </lineage>
</organism>
<accession>A0A549TGK3</accession>
<keyword evidence="3" id="KW-1185">Reference proteome</keyword>
<evidence type="ECO:0000313" key="2">
    <source>
        <dbReference type="EMBL" id="TRL41906.1"/>
    </source>
</evidence>
<keyword evidence="1" id="KW-0812">Transmembrane</keyword>
<evidence type="ECO:0000313" key="3">
    <source>
        <dbReference type="Proteomes" id="UP000316801"/>
    </source>
</evidence>
<proteinExistence type="predicted"/>
<dbReference type="RefSeq" id="WP_142880912.1">
    <property type="nucleotide sequence ID" value="NZ_VJMG01000008.1"/>
</dbReference>
<dbReference type="AlphaFoldDB" id="A0A549TGK3"/>
<reference evidence="2 3" key="1">
    <citation type="submission" date="2019-07" db="EMBL/GenBank/DDBJ databases">
        <title>Ln-dependent methylotrophs.</title>
        <authorList>
            <person name="Tani A."/>
        </authorList>
    </citation>
    <scope>NUCLEOTIDE SEQUENCE [LARGE SCALE GENOMIC DNA]</scope>
    <source>
        <strain evidence="2 3">SM12</strain>
    </source>
</reference>